<reference evidence="5 6" key="2">
    <citation type="submission" date="2019-01" db="EMBL/GenBank/DDBJ databases">
        <title>The decoding of complex shrimp genome reveals the adaptation for benthos swimmer, frequently molting mechanism and breeding impact on genome.</title>
        <authorList>
            <person name="Sun Y."/>
            <person name="Gao Y."/>
            <person name="Yu Y."/>
        </authorList>
    </citation>
    <scope>NUCLEOTIDE SEQUENCE [LARGE SCALE GENOMIC DNA]</scope>
    <source>
        <tissue evidence="5">Muscle</tissue>
    </source>
</reference>
<keyword evidence="6" id="KW-1185">Reference proteome</keyword>
<dbReference type="EMBL" id="QCYY01001941">
    <property type="protein sequence ID" value="ROT74074.1"/>
    <property type="molecule type" value="Genomic_DNA"/>
</dbReference>
<protein>
    <submittedName>
        <fullName evidence="5">Uncharacterized protein</fullName>
    </submittedName>
</protein>
<keyword evidence="1 4" id="KW-0732">Signal</keyword>
<proteinExistence type="predicted"/>
<sequence length="209" mass="23377">MEKTVLYFTLFLFLSIIYETGAIKCYQCSTDEDPKGRDLCGAYEYFDEEAHIPVDCFQEESVTPGTFCVKITKQSPRMFIWDGRWRTVIRRCSSVTETGVTNVCNWGVDLNGVYWEECYCTSDGCNGSSALTVSFSLIAAALVASVWMRGRHSRSSVSTSLYLLLLLLLHPSPFKASLNLLFSLPLFLLPGGSISILLLPTYSLSLLRT</sequence>
<dbReference type="GO" id="GO:0032222">
    <property type="term" value="P:regulation of synaptic transmission, cholinergic"/>
    <property type="evidence" value="ECO:0007669"/>
    <property type="project" value="InterPro"/>
</dbReference>
<evidence type="ECO:0000256" key="4">
    <source>
        <dbReference type="SAM" id="SignalP"/>
    </source>
</evidence>
<gene>
    <name evidence="5" type="ORF">C7M84_007443</name>
</gene>
<name>A0A423TC52_PENVA</name>
<feature type="signal peptide" evidence="4">
    <location>
        <begin position="1"/>
        <end position="22"/>
    </location>
</feature>
<accession>A0A423TC52</accession>
<evidence type="ECO:0000313" key="5">
    <source>
        <dbReference type="EMBL" id="ROT74074.1"/>
    </source>
</evidence>
<dbReference type="Proteomes" id="UP000283509">
    <property type="component" value="Unassembled WGS sequence"/>
</dbReference>
<comment type="caution">
    <text evidence="5">The sequence shown here is derived from an EMBL/GenBank/DDBJ whole genome shotgun (WGS) entry which is preliminary data.</text>
</comment>
<evidence type="ECO:0000256" key="2">
    <source>
        <dbReference type="ARBA" id="ARBA00023180"/>
    </source>
</evidence>
<feature type="transmembrane region" description="Helical" evidence="3">
    <location>
        <begin position="155"/>
        <end position="174"/>
    </location>
</feature>
<dbReference type="AlphaFoldDB" id="A0A423TC52"/>
<feature type="chain" id="PRO_5019011131" evidence="4">
    <location>
        <begin position="23"/>
        <end position="209"/>
    </location>
</feature>
<reference evidence="5 6" key="1">
    <citation type="submission" date="2018-04" db="EMBL/GenBank/DDBJ databases">
        <authorList>
            <person name="Zhang X."/>
            <person name="Yuan J."/>
            <person name="Li F."/>
            <person name="Xiang J."/>
        </authorList>
    </citation>
    <scope>NUCLEOTIDE SEQUENCE [LARGE SCALE GENOMIC DNA]</scope>
    <source>
        <tissue evidence="5">Muscle</tissue>
    </source>
</reference>
<evidence type="ECO:0000256" key="3">
    <source>
        <dbReference type="SAM" id="Phobius"/>
    </source>
</evidence>
<dbReference type="OrthoDB" id="10046582at2759"/>
<dbReference type="PANTHER" id="PTHR33562:SF27">
    <property type="entry name" value="PROTEIN QUIVER"/>
    <property type="match status" value="1"/>
</dbReference>
<organism evidence="5 6">
    <name type="scientific">Penaeus vannamei</name>
    <name type="common">Whiteleg shrimp</name>
    <name type="synonym">Litopenaeus vannamei</name>
    <dbReference type="NCBI Taxonomy" id="6689"/>
    <lineage>
        <taxon>Eukaryota</taxon>
        <taxon>Metazoa</taxon>
        <taxon>Ecdysozoa</taxon>
        <taxon>Arthropoda</taxon>
        <taxon>Crustacea</taxon>
        <taxon>Multicrustacea</taxon>
        <taxon>Malacostraca</taxon>
        <taxon>Eumalacostraca</taxon>
        <taxon>Eucarida</taxon>
        <taxon>Decapoda</taxon>
        <taxon>Dendrobranchiata</taxon>
        <taxon>Penaeoidea</taxon>
        <taxon>Penaeidae</taxon>
        <taxon>Penaeus</taxon>
    </lineage>
</organism>
<dbReference type="InterPro" id="IPR031424">
    <property type="entry name" value="QVR-like"/>
</dbReference>
<dbReference type="STRING" id="6689.A0A423TC52"/>
<dbReference type="InterPro" id="IPR050975">
    <property type="entry name" value="Sleep_regulator"/>
</dbReference>
<dbReference type="GO" id="GO:0030431">
    <property type="term" value="P:sleep"/>
    <property type="evidence" value="ECO:0007669"/>
    <property type="project" value="InterPro"/>
</dbReference>
<feature type="transmembrane region" description="Helical" evidence="3">
    <location>
        <begin position="130"/>
        <end position="148"/>
    </location>
</feature>
<evidence type="ECO:0000313" key="6">
    <source>
        <dbReference type="Proteomes" id="UP000283509"/>
    </source>
</evidence>
<dbReference type="PANTHER" id="PTHR33562">
    <property type="entry name" value="ATILLA, ISOFORM B-RELATED-RELATED"/>
    <property type="match status" value="1"/>
</dbReference>
<keyword evidence="3" id="KW-1133">Transmembrane helix</keyword>
<keyword evidence="2" id="KW-0325">Glycoprotein</keyword>
<keyword evidence="3" id="KW-0472">Membrane</keyword>
<dbReference type="Pfam" id="PF17064">
    <property type="entry name" value="QVR"/>
    <property type="match status" value="1"/>
</dbReference>
<feature type="transmembrane region" description="Helical" evidence="3">
    <location>
        <begin position="180"/>
        <end position="199"/>
    </location>
</feature>
<keyword evidence="3" id="KW-0812">Transmembrane</keyword>
<evidence type="ECO:0000256" key="1">
    <source>
        <dbReference type="ARBA" id="ARBA00022729"/>
    </source>
</evidence>